<proteinExistence type="predicted"/>
<evidence type="ECO:0008006" key="3">
    <source>
        <dbReference type="Google" id="ProtNLM"/>
    </source>
</evidence>
<protein>
    <recommendedName>
        <fullName evidence="3">Short C-terminal domain-containing protein</fullName>
    </recommendedName>
</protein>
<evidence type="ECO:0000313" key="2">
    <source>
        <dbReference type="Proteomes" id="UP000199527"/>
    </source>
</evidence>
<dbReference type="OrthoDB" id="9972432at2"/>
<dbReference type="EMBL" id="FNEM01000021">
    <property type="protein sequence ID" value="SDK20215.1"/>
    <property type="molecule type" value="Genomic_DNA"/>
</dbReference>
<evidence type="ECO:0000313" key="1">
    <source>
        <dbReference type="EMBL" id="SDK20215.1"/>
    </source>
</evidence>
<dbReference type="AlphaFoldDB" id="A0A1G9A0V4"/>
<dbReference type="Proteomes" id="UP000199527">
    <property type="component" value="Unassembled WGS sequence"/>
</dbReference>
<dbReference type="RefSeq" id="WP_090367924.1">
    <property type="nucleotide sequence ID" value="NZ_FNEM01000021.1"/>
</dbReference>
<organism evidence="1 2">
    <name type="scientific">Ferrimonas sediminum</name>
    <dbReference type="NCBI Taxonomy" id="718193"/>
    <lineage>
        <taxon>Bacteria</taxon>
        <taxon>Pseudomonadati</taxon>
        <taxon>Pseudomonadota</taxon>
        <taxon>Gammaproteobacteria</taxon>
        <taxon>Alteromonadales</taxon>
        <taxon>Ferrimonadaceae</taxon>
        <taxon>Ferrimonas</taxon>
    </lineage>
</organism>
<accession>A0A1G9A0V4</accession>
<gene>
    <name evidence="1" type="ORF">SAMN04488540_12147</name>
</gene>
<reference evidence="2" key="1">
    <citation type="submission" date="2016-10" db="EMBL/GenBank/DDBJ databases">
        <authorList>
            <person name="Varghese N."/>
            <person name="Submissions S."/>
        </authorList>
    </citation>
    <scope>NUCLEOTIDE SEQUENCE [LARGE SCALE GENOMIC DNA]</scope>
    <source>
        <strain evidence="2">DSM 23317</strain>
    </source>
</reference>
<name>A0A1G9A0V4_9GAMM</name>
<keyword evidence="2" id="KW-1185">Reference proteome</keyword>
<sequence length="65" mass="7231">MALIQFLGIAALIAGLAFAFTCSGRPSESMATPRDLSGFLAHLEQMHQQGMVDEQEYSELRRLFQ</sequence>